<dbReference type="EMBL" id="AEJB01000421">
    <property type="protein sequence ID" value="ELP64849.1"/>
    <property type="molecule type" value="Genomic_DNA"/>
</dbReference>
<keyword evidence="3" id="KW-1185">Reference proteome</keyword>
<feature type="region of interest" description="Disordered" evidence="1">
    <location>
        <begin position="1"/>
        <end position="71"/>
    </location>
</feature>
<protein>
    <submittedName>
        <fullName evidence="2">Uncharacterized protein</fullName>
    </submittedName>
</protein>
<organism evidence="2 3">
    <name type="scientific">Streptomyces turgidiscabies (strain Car8)</name>
    <dbReference type="NCBI Taxonomy" id="698760"/>
    <lineage>
        <taxon>Bacteria</taxon>
        <taxon>Bacillati</taxon>
        <taxon>Actinomycetota</taxon>
        <taxon>Actinomycetes</taxon>
        <taxon>Kitasatosporales</taxon>
        <taxon>Streptomycetaceae</taxon>
        <taxon>Streptomyces</taxon>
    </lineage>
</organism>
<evidence type="ECO:0000256" key="1">
    <source>
        <dbReference type="SAM" id="MobiDB-lite"/>
    </source>
</evidence>
<gene>
    <name evidence="2" type="ORF">STRTUCAR8_03351</name>
</gene>
<sequence length="71" mass="7229">MPLPAGSRTARDTPGGSAPYASTVPYTGEPPVPRAGHDPHGAIRLTAPTNTQAAHGCGSAPDLHRLPPVRV</sequence>
<dbReference type="AlphaFoldDB" id="L7F121"/>
<proteinExistence type="predicted"/>
<comment type="caution">
    <text evidence="2">The sequence shown here is derived from an EMBL/GenBank/DDBJ whole genome shotgun (WGS) entry which is preliminary data.</text>
</comment>
<dbReference type="Proteomes" id="UP000010931">
    <property type="component" value="Unassembled WGS sequence"/>
</dbReference>
<dbReference type="PATRIC" id="fig|698760.3.peg.6324"/>
<accession>L7F121</accession>
<reference evidence="2 3" key="1">
    <citation type="journal article" date="2011" name="Plasmid">
        <title>Streptomyces turgidiscabies Car8 contains a modular pathogenicity island that shares virulence genes with other actinobacterial plant pathogens.</title>
        <authorList>
            <person name="Huguet-Tapia J.C."/>
            <person name="Badger J.H."/>
            <person name="Loria R."/>
            <person name="Pettis G.S."/>
        </authorList>
    </citation>
    <scope>NUCLEOTIDE SEQUENCE [LARGE SCALE GENOMIC DNA]</scope>
    <source>
        <strain evidence="2 3">Car8</strain>
    </source>
</reference>
<evidence type="ECO:0000313" key="3">
    <source>
        <dbReference type="Proteomes" id="UP000010931"/>
    </source>
</evidence>
<name>L7F121_STRT8</name>
<evidence type="ECO:0000313" key="2">
    <source>
        <dbReference type="EMBL" id="ELP64849.1"/>
    </source>
</evidence>